<dbReference type="InterPro" id="IPR011079">
    <property type="entry name" value="Ala_racemase_C"/>
</dbReference>
<feature type="binding site" evidence="7 9">
    <location>
        <position position="318"/>
    </location>
    <ligand>
        <name>substrate</name>
    </ligand>
</feature>
<keyword evidence="12" id="KW-1185">Reference proteome</keyword>
<organism evidence="11 12">
    <name type="scientific">Kaistia nematophila</name>
    <dbReference type="NCBI Taxonomy" id="2994654"/>
    <lineage>
        <taxon>Bacteria</taxon>
        <taxon>Pseudomonadati</taxon>
        <taxon>Pseudomonadota</taxon>
        <taxon>Alphaproteobacteria</taxon>
        <taxon>Hyphomicrobiales</taxon>
        <taxon>Kaistiaceae</taxon>
        <taxon>Kaistia</taxon>
    </lineage>
</organism>
<dbReference type="NCBIfam" id="TIGR00492">
    <property type="entry name" value="alr"/>
    <property type="match status" value="1"/>
</dbReference>
<reference evidence="11" key="1">
    <citation type="submission" date="2022-11" db="EMBL/GenBank/DDBJ databases">
        <title>Biodiversity and phylogenetic relationships of bacteria.</title>
        <authorList>
            <person name="Machado R.A.R."/>
            <person name="Bhat A."/>
            <person name="Loulou A."/>
            <person name="Kallel S."/>
        </authorList>
    </citation>
    <scope>NUCLEOTIDE SEQUENCE</scope>
    <source>
        <strain evidence="11">K-TC2</strain>
    </source>
</reference>
<keyword evidence="5 7" id="KW-0663">Pyridoxal phosphate</keyword>
<evidence type="ECO:0000313" key="12">
    <source>
        <dbReference type="Proteomes" id="UP001144805"/>
    </source>
</evidence>
<evidence type="ECO:0000256" key="4">
    <source>
        <dbReference type="ARBA" id="ARBA00013089"/>
    </source>
</evidence>
<dbReference type="Pfam" id="PF00842">
    <property type="entry name" value="Ala_racemase_C"/>
    <property type="match status" value="1"/>
</dbReference>
<dbReference type="InterPro" id="IPR001608">
    <property type="entry name" value="Ala_racemase_N"/>
</dbReference>
<dbReference type="InterPro" id="IPR020622">
    <property type="entry name" value="Ala_racemase_pyridoxalP-BS"/>
</dbReference>
<protein>
    <recommendedName>
        <fullName evidence="4 7">Alanine racemase</fullName>
        <ecNumber evidence="4 7">5.1.1.1</ecNumber>
    </recommendedName>
</protein>
<comment type="similarity">
    <text evidence="3 7">Belongs to the alanine racemase family.</text>
</comment>
<dbReference type="GO" id="GO:0008784">
    <property type="term" value="F:alanine racemase activity"/>
    <property type="evidence" value="ECO:0007669"/>
    <property type="project" value="UniProtKB-UniRule"/>
</dbReference>
<feature type="modified residue" description="N6-(pyridoxal phosphate)lysine" evidence="7 8">
    <location>
        <position position="50"/>
    </location>
</feature>
<feature type="active site" description="Proton acceptor; specific for L-alanine" evidence="7">
    <location>
        <position position="270"/>
    </location>
</feature>
<dbReference type="InterPro" id="IPR009006">
    <property type="entry name" value="Ala_racemase/Decarboxylase_C"/>
</dbReference>
<dbReference type="CDD" id="cd00430">
    <property type="entry name" value="PLPDE_III_AR"/>
    <property type="match status" value="1"/>
</dbReference>
<dbReference type="GO" id="GO:0030170">
    <property type="term" value="F:pyridoxal phosphate binding"/>
    <property type="evidence" value="ECO:0007669"/>
    <property type="project" value="UniProtKB-UniRule"/>
</dbReference>
<evidence type="ECO:0000256" key="9">
    <source>
        <dbReference type="PIRSR" id="PIRSR600821-52"/>
    </source>
</evidence>
<feature type="domain" description="Alanine racemase C-terminal" evidence="10">
    <location>
        <begin position="249"/>
        <end position="374"/>
    </location>
</feature>
<evidence type="ECO:0000313" key="11">
    <source>
        <dbReference type="EMBL" id="MCX5571242.1"/>
    </source>
</evidence>
<dbReference type="Proteomes" id="UP001144805">
    <property type="component" value="Unassembled WGS sequence"/>
</dbReference>
<dbReference type="SUPFAM" id="SSF51419">
    <property type="entry name" value="PLP-binding barrel"/>
    <property type="match status" value="1"/>
</dbReference>
<comment type="function">
    <text evidence="7">Catalyzes the interconversion of L-alanine and D-alanine. May also act on other amino acids.</text>
</comment>
<dbReference type="AlphaFoldDB" id="A0A9X3E4J8"/>
<feature type="active site" description="Proton acceptor; specific for D-alanine" evidence="7">
    <location>
        <position position="50"/>
    </location>
</feature>
<dbReference type="Gene3D" id="2.40.37.10">
    <property type="entry name" value="Lyase, Ornithine Decarboxylase, Chain A, domain 1"/>
    <property type="match status" value="1"/>
</dbReference>
<comment type="caution">
    <text evidence="11">The sequence shown here is derived from an EMBL/GenBank/DDBJ whole genome shotgun (WGS) entry which is preliminary data.</text>
</comment>
<evidence type="ECO:0000256" key="1">
    <source>
        <dbReference type="ARBA" id="ARBA00000316"/>
    </source>
</evidence>
<dbReference type="InterPro" id="IPR000821">
    <property type="entry name" value="Ala_racemase"/>
</dbReference>
<dbReference type="SUPFAM" id="SSF50621">
    <property type="entry name" value="Alanine racemase C-terminal domain-like"/>
    <property type="match status" value="1"/>
</dbReference>
<evidence type="ECO:0000256" key="7">
    <source>
        <dbReference type="HAMAP-Rule" id="MF_01201"/>
    </source>
</evidence>
<dbReference type="PROSITE" id="PS00395">
    <property type="entry name" value="ALANINE_RACEMASE"/>
    <property type="match status" value="1"/>
</dbReference>
<proteinExistence type="inferred from homology"/>
<dbReference type="EC" id="5.1.1.1" evidence="4 7"/>
<evidence type="ECO:0000256" key="3">
    <source>
        <dbReference type="ARBA" id="ARBA00007880"/>
    </source>
</evidence>
<evidence type="ECO:0000256" key="6">
    <source>
        <dbReference type="ARBA" id="ARBA00023235"/>
    </source>
</evidence>
<dbReference type="SMART" id="SM01005">
    <property type="entry name" value="Ala_racemase_C"/>
    <property type="match status" value="1"/>
</dbReference>
<evidence type="ECO:0000256" key="8">
    <source>
        <dbReference type="PIRSR" id="PIRSR600821-50"/>
    </source>
</evidence>
<evidence type="ECO:0000259" key="10">
    <source>
        <dbReference type="SMART" id="SM01005"/>
    </source>
</evidence>
<evidence type="ECO:0000256" key="5">
    <source>
        <dbReference type="ARBA" id="ARBA00022898"/>
    </source>
</evidence>
<dbReference type="GO" id="GO:0030632">
    <property type="term" value="P:D-alanine biosynthetic process"/>
    <property type="evidence" value="ECO:0007669"/>
    <property type="project" value="UniProtKB-UniRule"/>
</dbReference>
<dbReference type="GO" id="GO:0005829">
    <property type="term" value="C:cytosol"/>
    <property type="evidence" value="ECO:0007669"/>
    <property type="project" value="TreeGrafter"/>
</dbReference>
<evidence type="ECO:0000256" key="2">
    <source>
        <dbReference type="ARBA" id="ARBA00001933"/>
    </source>
</evidence>
<dbReference type="PRINTS" id="PR00992">
    <property type="entry name" value="ALARACEMASE"/>
</dbReference>
<dbReference type="PANTHER" id="PTHR30511">
    <property type="entry name" value="ALANINE RACEMASE"/>
    <property type="match status" value="1"/>
</dbReference>
<dbReference type="HAMAP" id="MF_01201">
    <property type="entry name" value="Ala_racemase"/>
    <property type="match status" value="1"/>
</dbReference>
<dbReference type="InterPro" id="IPR029066">
    <property type="entry name" value="PLP-binding_barrel"/>
</dbReference>
<feature type="binding site" evidence="7 9">
    <location>
        <position position="149"/>
    </location>
    <ligand>
        <name>substrate</name>
    </ligand>
</feature>
<gene>
    <name evidence="11" type="primary">alr</name>
    <name evidence="11" type="ORF">OSH07_18720</name>
</gene>
<comment type="pathway">
    <text evidence="7">Amino-acid biosynthesis; D-alanine biosynthesis; D-alanine from L-alanine: step 1/1.</text>
</comment>
<keyword evidence="6 7" id="KW-0413">Isomerase</keyword>
<name>A0A9X3E4J8_9HYPH</name>
<sequence>MNETVRLETRIGADEAAAGGVLTIDLAALAENYRILCQTAAPAGVAAVVKADAYGLGAARVVPVLHEAGCRDFFVAHLIEARRLAAIRPRDSRLYVLNGLLPGGEAVCANIGAIPVLNSLDQVQRWSALAIARAMTLEAVLQVDTGMARLGLSLAELQALAADPAALSGIRLTMIMSHLACADQPGHEASPTQLSVMQAASAFFPGLPVSFANSAGVFLGPDYRGALARPGIALYGGAPTLAGNPMRPVVRLDVRVIQTRTVPAGTAVGYGGTHVTTGETRIATLAAGYADGLPRSLSNRGAAWFDGVRLPILGRVSMDSLMVDVTALPAALPPGALVELIGPSQTLDAIASDAGTISYEILTALGQRYHRHYAFPASRASGQGQS</sequence>
<dbReference type="PANTHER" id="PTHR30511:SF0">
    <property type="entry name" value="ALANINE RACEMASE, CATABOLIC-RELATED"/>
    <property type="match status" value="1"/>
</dbReference>
<accession>A0A9X3E4J8</accession>
<comment type="cofactor">
    <cofactor evidence="2 7 8">
        <name>pyridoxal 5'-phosphate</name>
        <dbReference type="ChEBI" id="CHEBI:597326"/>
    </cofactor>
</comment>
<comment type="catalytic activity">
    <reaction evidence="1 7">
        <text>L-alanine = D-alanine</text>
        <dbReference type="Rhea" id="RHEA:20249"/>
        <dbReference type="ChEBI" id="CHEBI:57416"/>
        <dbReference type="ChEBI" id="CHEBI:57972"/>
        <dbReference type="EC" id="5.1.1.1"/>
    </reaction>
</comment>
<dbReference type="Gene3D" id="3.20.20.10">
    <property type="entry name" value="Alanine racemase"/>
    <property type="match status" value="1"/>
</dbReference>
<dbReference type="EMBL" id="JAPKNK010000009">
    <property type="protein sequence ID" value="MCX5571242.1"/>
    <property type="molecule type" value="Genomic_DNA"/>
</dbReference>
<dbReference type="Pfam" id="PF01168">
    <property type="entry name" value="Ala_racemase_N"/>
    <property type="match status" value="1"/>
</dbReference>
<dbReference type="RefSeq" id="WP_266340204.1">
    <property type="nucleotide sequence ID" value="NZ_JAPKNK010000009.1"/>
</dbReference>